<evidence type="ECO:0008006" key="3">
    <source>
        <dbReference type="Google" id="ProtNLM"/>
    </source>
</evidence>
<accession>A0A174WWY4</accession>
<dbReference type="InterPro" id="IPR016621">
    <property type="entry name" value="UCP014543"/>
</dbReference>
<name>A0A174WWY4_9CLOT</name>
<dbReference type="eggNOG" id="ENOG5033KUH">
    <property type="taxonomic scope" value="Bacteria"/>
</dbReference>
<dbReference type="OrthoDB" id="1754647at2"/>
<dbReference type="EMBL" id="MAPZ01000031">
    <property type="protein sequence ID" value="OBY09550.1"/>
    <property type="molecule type" value="Genomic_DNA"/>
</dbReference>
<evidence type="ECO:0000313" key="1">
    <source>
        <dbReference type="EMBL" id="OBY09550.1"/>
    </source>
</evidence>
<keyword evidence="2" id="KW-1185">Reference proteome</keyword>
<dbReference type="Pfam" id="PF12646">
    <property type="entry name" value="DUF3783"/>
    <property type="match status" value="1"/>
</dbReference>
<evidence type="ECO:0000313" key="2">
    <source>
        <dbReference type="Proteomes" id="UP000092714"/>
    </source>
</evidence>
<sequence length="128" mass="14870">MSRPCIIICNFNDKEAKLLKTYGSMMGLKDQIRVNWTNGNTLVKDILEDNISSECEEEIRDRAIIFNDLPNMKVSMFIDNMKKMRIAPAMKAIVTETSINWTLSHLLKNLIEERKAERQGREAKHIEE</sequence>
<reference evidence="1 2" key="1">
    <citation type="submission" date="2016-06" db="EMBL/GenBank/DDBJ databases">
        <authorList>
            <person name="Kjaerup R.B."/>
            <person name="Dalgaard T.S."/>
            <person name="Juul-Madsen H.R."/>
        </authorList>
    </citation>
    <scope>NUCLEOTIDE SEQUENCE [LARGE SCALE GENOMIC DNA]</scope>
    <source>
        <strain evidence="1 2">373-A1</strain>
    </source>
</reference>
<organism evidence="1 2">
    <name type="scientific">Clostridium paraputrificum</name>
    <dbReference type="NCBI Taxonomy" id="29363"/>
    <lineage>
        <taxon>Bacteria</taxon>
        <taxon>Bacillati</taxon>
        <taxon>Bacillota</taxon>
        <taxon>Clostridia</taxon>
        <taxon>Eubacteriales</taxon>
        <taxon>Clostridiaceae</taxon>
        <taxon>Clostridium</taxon>
    </lineage>
</organism>
<dbReference type="Proteomes" id="UP000092714">
    <property type="component" value="Unassembled WGS sequence"/>
</dbReference>
<dbReference type="AlphaFoldDB" id="A0A174WWY4"/>
<proteinExistence type="predicted"/>
<comment type="caution">
    <text evidence="1">The sequence shown here is derived from an EMBL/GenBank/DDBJ whole genome shotgun (WGS) entry which is preliminary data.</text>
</comment>
<dbReference type="RefSeq" id="WP_055185142.1">
    <property type="nucleotide sequence ID" value="NZ_CABJAZ010000003.1"/>
</dbReference>
<gene>
    <name evidence="1" type="ORF">CP373A1_15735</name>
</gene>
<protein>
    <recommendedName>
        <fullName evidence="3">DUF3783 domain-containing protein</fullName>
    </recommendedName>
</protein>